<evidence type="ECO:0000313" key="2">
    <source>
        <dbReference type="EMBL" id="MCY7007873.1"/>
    </source>
</evidence>
<dbReference type="EMBL" id="JAOXXL010000008">
    <property type="protein sequence ID" value="MCY7007873.1"/>
    <property type="molecule type" value="Genomic_DNA"/>
</dbReference>
<protein>
    <submittedName>
        <fullName evidence="2">GntP family permease</fullName>
    </submittedName>
</protein>
<keyword evidence="1" id="KW-0472">Membrane</keyword>
<dbReference type="Pfam" id="PF02447">
    <property type="entry name" value="GntP_permease"/>
    <property type="match status" value="1"/>
</dbReference>
<feature type="transmembrane region" description="Helical" evidence="1">
    <location>
        <begin position="332"/>
        <end position="351"/>
    </location>
</feature>
<feature type="transmembrane region" description="Helical" evidence="1">
    <location>
        <begin position="303"/>
        <end position="326"/>
    </location>
</feature>
<comment type="caution">
    <text evidence="2">The sequence shown here is derived from an EMBL/GenBank/DDBJ whole genome shotgun (WGS) entry which is preliminary data.</text>
</comment>
<name>A0ABT4DH05_FUSSI</name>
<keyword evidence="1" id="KW-1133">Transmembrane helix</keyword>
<feature type="transmembrane region" description="Helical" evidence="1">
    <location>
        <begin position="273"/>
        <end position="291"/>
    </location>
</feature>
<dbReference type="RefSeq" id="WP_265151917.1">
    <property type="nucleotide sequence ID" value="NZ_JAOXXL010000008.1"/>
</dbReference>
<reference evidence="2" key="1">
    <citation type="submission" date="2022-09" db="EMBL/GenBank/DDBJ databases">
        <authorList>
            <person name="Zoaiter M."/>
        </authorList>
    </citation>
    <scope>NUCLEOTIDE SEQUENCE</scope>
    <source>
        <strain evidence="2">DSM 19848</strain>
    </source>
</reference>
<dbReference type="InterPro" id="IPR003474">
    <property type="entry name" value="Glcn_transporter"/>
</dbReference>
<feature type="transmembrane region" description="Helical" evidence="1">
    <location>
        <begin position="51"/>
        <end position="76"/>
    </location>
</feature>
<evidence type="ECO:0000313" key="3">
    <source>
        <dbReference type="Proteomes" id="UP001062738"/>
    </source>
</evidence>
<evidence type="ECO:0000256" key="1">
    <source>
        <dbReference type="SAM" id="Phobius"/>
    </source>
</evidence>
<keyword evidence="1" id="KW-0812">Transmembrane</keyword>
<feature type="transmembrane region" description="Helical" evidence="1">
    <location>
        <begin position="232"/>
        <end position="253"/>
    </location>
</feature>
<dbReference type="PANTHER" id="PTHR30354">
    <property type="entry name" value="GNT FAMILY GLUCONATE TRANSPORTER"/>
    <property type="match status" value="1"/>
</dbReference>
<feature type="transmembrane region" description="Helical" evidence="1">
    <location>
        <begin position="6"/>
        <end position="39"/>
    </location>
</feature>
<gene>
    <name evidence="2" type="ORF">OCK72_04280</name>
</gene>
<feature type="transmembrane region" description="Helical" evidence="1">
    <location>
        <begin position="176"/>
        <end position="198"/>
    </location>
</feature>
<accession>A0ABT4DH05</accession>
<organism evidence="2 3">
    <name type="scientific">Fusobacterium simiae</name>
    <dbReference type="NCBI Taxonomy" id="855"/>
    <lineage>
        <taxon>Bacteria</taxon>
        <taxon>Fusobacteriati</taxon>
        <taxon>Fusobacteriota</taxon>
        <taxon>Fusobacteriia</taxon>
        <taxon>Fusobacteriales</taxon>
        <taxon>Fusobacteriaceae</taxon>
        <taxon>Fusobacterium</taxon>
    </lineage>
</organism>
<feature type="transmembrane region" description="Helical" evidence="1">
    <location>
        <begin position="100"/>
        <end position="126"/>
    </location>
</feature>
<keyword evidence="3" id="KW-1185">Reference proteome</keyword>
<proteinExistence type="predicted"/>
<feature type="transmembrane region" description="Helical" evidence="1">
    <location>
        <begin position="421"/>
        <end position="446"/>
    </location>
</feature>
<dbReference type="Proteomes" id="UP001062738">
    <property type="component" value="Unassembled WGS sequence"/>
</dbReference>
<sequence>MINLIIFLIILGIMLYLMIKSKIGPFYCMLLASVAIGFACGLESSNTINTIVTGFSNTCKSIALLVIFGTVIGIYLERTNACQRIAKTLLNFIGNSKSSIALAITGFVISIPVFCDVALVLLSPLIKSVAKRSGKNPCALGTITACSLLSTNAYVAPTPAPLSVIAVLGLDIGVSILWGLPVAAFVTLCIWVFGEFYLGRKPDSWFTQLEEEKLKNLQDSIEDLNDNEMPSFLAAVTPILLPIILILLSSIGGQFLPKDSSLLAILKFLGDKNISLAIGIVITFLLLAKFLPEDKQYTPLSDAFKIAGPIIFITAAGGSLAAIVNATGIGEFIVTILTASHVPVILMPFLITGFSKFAQGSASVAELLAAGLSLPMCEAGLLTPLEAFLSISAGAAFGSHVNNSFFWVFSEFMGYDSKTTLKTLCVGQNIVMAFSGLFAAIIVSIII</sequence>
<dbReference type="PANTHER" id="PTHR30354:SF11">
    <property type="entry name" value="PERMEASE"/>
    <property type="match status" value="1"/>
</dbReference>